<dbReference type="RefSeq" id="WP_380772153.1">
    <property type="nucleotide sequence ID" value="NZ_JBHUEO010000004.1"/>
</dbReference>
<protein>
    <submittedName>
        <fullName evidence="3">Carbon-nitrogen hydrolase family protein</fullName>
    </submittedName>
</protein>
<comment type="caution">
    <text evidence="3">The sequence shown here is derived from an EMBL/GenBank/DDBJ whole genome shotgun (WGS) entry which is preliminary data.</text>
</comment>
<dbReference type="PANTHER" id="PTHR23088">
    <property type="entry name" value="NITRILASE-RELATED"/>
    <property type="match status" value="1"/>
</dbReference>
<dbReference type="InterPro" id="IPR036526">
    <property type="entry name" value="C-N_Hydrolase_sf"/>
</dbReference>
<dbReference type="CDD" id="cd07581">
    <property type="entry name" value="nitrilase_3"/>
    <property type="match status" value="1"/>
</dbReference>
<sequence>MKVAVAQLNSSTDKQENLEKAKQYIKQAKGLGADFILFPEIYMAFVPPSSDIRPADVAEPLDGTFVTGLSETAKRHQIYVICGIYEKALNDNHRAYNTTIFLDRSGKLLQAYRKTHLYDAFNYMESDTITPGIESNEVIETEFGTVSLMVCYEIRFPEICRKLAINGSDFIFVPAAWVAGDMKEDHFQTILRTRAIENTVFVIAADQVGNIYSGRSMIIDPMGVILASAGEEESLIVTEIDKERIERVRKKLPSVADRKPELY</sequence>
<keyword evidence="3" id="KW-0378">Hydrolase</keyword>
<proteinExistence type="inferred from homology"/>
<evidence type="ECO:0000313" key="3">
    <source>
        <dbReference type="EMBL" id="MFD1705618.1"/>
    </source>
</evidence>
<feature type="domain" description="CN hydrolase" evidence="2">
    <location>
        <begin position="1"/>
        <end position="242"/>
    </location>
</feature>
<dbReference type="GO" id="GO:0016787">
    <property type="term" value="F:hydrolase activity"/>
    <property type="evidence" value="ECO:0007669"/>
    <property type="project" value="UniProtKB-KW"/>
</dbReference>
<dbReference type="InterPro" id="IPR003010">
    <property type="entry name" value="C-N_Hydrolase"/>
</dbReference>
<accession>A0ABW4KDW1</accession>
<dbReference type="PROSITE" id="PS50263">
    <property type="entry name" value="CN_HYDROLASE"/>
    <property type="match status" value="1"/>
</dbReference>
<name>A0ABW4KDW1_9BACI</name>
<reference evidence="4" key="1">
    <citation type="journal article" date="2019" name="Int. J. Syst. Evol. Microbiol.">
        <title>The Global Catalogue of Microorganisms (GCM) 10K type strain sequencing project: providing services to taxonomists for standard genome sequencing and annotation.</title>
        <authorList>
            <consortium name="The Broad Institute Genomics Platform"/>
            <consortium name="The Broad Institute Genome Sequencing Center for Infectious Disease"/>
            <person name="Wu L."/>
            <person name="Ma J."/>
        </authorList>
    </citation>
    <scope>NUCLEOTIDE SEQUENCE [LARGE SCALE GENOMIC DNA]</scope>
    <source>
        <strain evidence="4">CGMCC 1.12295</strain>
    </source>
</reference>
<evidence type="ECO:0000256" key="1">
    <source>
        <dbReference type="ARBA" id="ARBA00010613"/>
    </source>
</evidence>
<gene>
    <name evidence="3" type="ORF">ACFSCZ_02500</name>
</gene>
<evidence type="ECO:0000313" key="4">
    <source>
        <dbReference type="Proteomes" id="UP001597301"/>
    </source>
</evidence>
<comment type="similarity">
    <text evidence="1">Belongs to the carbon-nitrogen hydrolase superfamily. NIT1/NIT2 family.</text>
</comment>
<dbReference type="Proteomes" id="UP001597301">
    <property type="component" value="Unassembled WGS sequence"/>
</dbReference>
<dbReference type="PANTHER" id="PTHR23088:SF27">
    <property type="entry name" value="DEAMINATED GLUTATHIONE AMIDASE"/>
    <property type="match status" value="1"/>
</dbReference>
<dbReference type="Pfam" id="PF00795">
    <property type="entry name" value="CN_hydrolase"/>
    <property type="match status" value="1"/>
</dbReference>
<dbReference type="Gene3D" id="3.60.110.10">
    <property type="entry name" value="Carbon-nitrogen hydrolase"/>
    <property type="match status" value="1"/>
</dbReference>
<dbReference type="EMBL" id="JBHUEO010000004">
    <property type="protein sequence ID" value="MFD1705618.1"/>
    <property type="molecule type" value="Genomic_DNA"/>
</dbReference>
<keyword evidence="4" id="KW-1185">Reference proteome</keyword>
<dbReference type="SUPFAM" id="SSF56317">
    <property type="entry name" value="Carbon-nitrogen hydrolase"/>
    <property type="match status" value="1"/>
</dbReference>
<organism evidence="3 4">
    <name type="scientific">Siminovitchia sediminis</name>
    <dbReference type="NCBI Taxonomy" id="1274353"/>
    <lineage>
        <taxon>Bacteria</taxon>
        <taxon>Bacillati</taxon>
        <taxon>Bacillota</taxon>
        <taxon>Bacilli</taxon>
        <taxon>Bacillales</taxon>
        <taxon>Bacillaceae</taxon>
        <taxon>Siminovitchia</taxon>
    </lineage>
</organism>
<evidence type="ECO:0000259" key="2">
    <source>
        <dbReference type="PROSITE" id="PS50263"/>
    </source>
</evidence>